<dbReference type="InterPro" id="IPR035093">
    <property type="entry name" value="RelE/ParE_toxin_dom_sf"/>
</dbReference>
<organism evidence="2 3">
    <name type="scientific">Pegethrix bostrychoides GSE-TBD4-15B</name>
    <dbReference type="NCBI Taxonomy" id="2839662"/>
    <lineage>
        <taxon>Bacteria</taxon>
        <taxon>Bacillati</taxon>
        <taxon>Cyanobacteriota</taxon>
        <taxon>Cyanophyceae</taxon>
        <taxon>Oculatellales</taxon>
        <taxon>Oculatellaceae</taxon>
        <taxon>Pegethrix</taxon>
    </lineage>
</organism>
<comment type="caution">
    <text evidence="2">The sequence shown here is derived from an EMBL/GenBank/DDBJ whole genome shotgun (WGS) entry which is preliminary data.</text>
</comment>
<accession>A0A951PH52</accession>
<protein>
    <submittedName>
        <fullName evidence="2">Type II toxin-antitoxin system RelE/ParE family toxin</fullName>
    </submittedName>
</protein>
<reference evidence="2" key="2">
    <citation type="journal article" date="2022" name="Microbiol. Resour. Announc.">
        <title>Metagenome Sequencing to Explore Phylogenomics of Terrestrial Cyanobacteria.</title>
        <authorList>
            <person name="Ward R.D."/>
            <person name="Stajich J.E."/>
            <person name="Johansen J.R."/>
            <person name="Huntemann M."/>
            <person name="Clum A."/>
            <person name="Foster B."/>
            <person name="Foster B."/>
            <person name="Roux S."/>
            <person name="Palaniappan K."/>
            <person name="Varghese N."/>
            <person name="Mukherjee S."/>
            <person name="Reddy T.B.K."/>
            <person name="Daum C."/>
            <person name="Copeland A."/>
            <person name="Chen I.A."/>
            <person name="Ivanova N.N."/>
            <person name="Kyrpides N.C."/>
            <person name="Shapiro N."/>
            <person name="Eloe-Fadrosh E.A."/>
            <person name="Pietrasiak N."/>
        </authorList>
    </citation>
    <scope>NUCLEOTIDE SEQUENCE</scope>
    <source>
        <strain evidence="2">GSE-TBD4-15B</strain>
    </source>
</reference>
<sequence>MSLPIVFRLEAQTEFDEAIDWYEQQAELGLEFLDYVADTLAQIQAMPKSYETVFEDVRRAVVQRFPYSVFYQVETQKIVVLAVFHSKRNPKIWQARV</sequence>
<keyword evidence="1" id="KW-1277">Toxin-antitoxin system</keyword>
<dbReference type="Pfam" id="PF05016">
    <property type="entry name" value="ParE_toxin"/>
    <property type="match status" value="1"/>
</dbReference>
<proteinExistence type="predicted"/>
<reference evidence="2" key="1">
    <citation type="submission" date="2021-05" db="EMBL/GenBank/DDBJ databases">
        <authorList>
            <person name="Pietrasiak N."/>
            <person name="Ward R."/>
            <person name="Stajich J.E."/>
            <person name="Kurbessoian T."/>
        </authorList>
    </citation>
    <scope>NUCLEOTIDE SEQUENCE</scope>
    <source>
        <strain evidence="2">GSE-TBD4-15B</strain>
    </source>
</reference>
<dbReference type="EMBL" id="JAHHHV010000090">
    <property type="protein sequence ID" value="MBW4468519.1"/>
    <property type="molecule type" value="Genomic_DNA"/>
</dbReference>
<name>A0A951PH52_9CYAN</name>
<evidence type="ECO:0000313" key="2">
    <source>
        <dbReference type="EMBL" id="MBW4468519.1"/>
    </source>
</evidence>
<dbReference type="Gene3D" id="3.30.2310.20">
    <property type="entry name" value="RelE-like"/>
    <property type="match status" value="1"/>
</dbReference>
<dbReference type="AlphaFoldDB" id="A0A951PH52"/>
<evidence type="ECO:0000256" key="1">
    <source>
        <dbReference type="ARBA" id="ARBA00022649"/>
    </source>
</evidence>
<dbReference type="Proteomes" id="UP000707356">
    <property type="component" value="Unassembled WGS sequence"/>
</dbReference>
<gene>
    <name evidence="2" type="ORF">KME07_24090</name>
</gene>
<evidence type="ECO:0000313" key="3">
    <source>
        <dbReference type="Proteomes" id="UP000707356"/>
    </source>
</evidence>
<dbReference type="InterPro" id="IPR007712">
    <property type="entry name" value="RelE/ParE_toxin"/>
</dbReference>